<dbReference type="InterPro" id="IPR011991">
    <property type="entry name" value="ArsR-like_HTH"/>
</dbReference>
<keyword evidence="3" id="KW-0804">Transcription</keyword>
<evidence type="ECO:0000256" key="2">
    <source>
        <dbReference type="ARBA" id="ARBA00023125"/>
    </source>
</evidence>
<evidence type="ECO:0000256" key="1">
    <source>
        <dbReference type="ARBA" id="ARBA00023015"/>
    </source>
</evidence>
<dbReference type="Proteomes" id="UP000196053">
    <property type="component" value="Chromosome I"/>
</dbReference>
<evidence type="ECO:0000313" key="5">
    <source>
        <dbReference type="EMBL" id="CUH92860.1"/>
    </source>
</evidence>
<sequence length="370" mass="42969">MNFRFYPIESRIYDFLEFPSLVFAKKRYEELNKDDEFNVPSLADYLDFLNKVDLKLQPYIKDIEFFYMKNFHGDFNFIGLITNLYSIIGHKSEKEYLDMLLGLSEKEIITSIVYSIISDNENSLEYSKEIMSKAETLSLNKTKLISLIKDLPTEAASKWNLFLIIEEPVKYMKMYVDLMYKILDIFSAFYDLYEEEVSSYGKYLVEFLNKNGAKGIEEKTNSILDSNIINDGENRILISCVLQFAISILGVGDNSYIAWGLKMEEALMRRKQINENKINERVQVFKNLGDKTRYEVIRLIASGVTSTKEIAKALGVSSATISYHLNNLLQCKIIKMDRSENRYSYVVDYNLLEEIVNGLKDDLKSYTSPN</sequence>
<gene>
    <name evidence="5" type="ORF">SD1D_1314</name>
</gene>
<dbReference type="AlphaFoldDB" id="A0A0K8J5W3"/>
<dbReference type="InterPro" id="IPR036388">
    <property type="entry name" value="WH-like_DNA-bd_sf"/>
</dbReference>
<dbReference type="SUPFAM" id="SSF46785">
    <property type="entry name" value="Winged helix' DNA-binding domain"/>
    <property type="match status" value="1"/>
</dbReference>
<dbReference type="PANTHER" id="PTHR43132:SF2">
    <property type="entry name" value="ARSENICAL RESISTANCE OPERON REPRESSOR ARSR-RELATED"/>
    <property type="match status" value="1"/>
</dbReference>
<dbReference type="SMART" id="SM00418">
    <property type="entry name" value="HTH_ARSR"/>
    <property type="match status" value="1"/>
</dbReference>
<dbReference type="CDD" id="cd00090">
    <property type="entry name" value="HTH_ARSR"/>
    <property type="match status" value="1"/>
</dbReference>
<evidence type="ECO:0000313" key="6">
    <source>
        <dbReference type="Proteomes" id="UP000196053"/>
    </source>
</evidence>
<dbReference type="Pfam" id="PF01022">
    <property type="entry name" value="HTH_5"/>
    <property type="match status" value="1"/>
</dbReference>
<dbReference type="InterPro" id="IPR001845">
    <property type="entry name" value="HTH_ArsR_DNA-bd_dom"/>
</dbReference>
<dbReference type="InterPro" id="IPR051011">
    <property type="entry name" value="Metal_resp_trans_reg"/>
</dbReference>
<dbReference type="EMBL" id="LN879430">
    <property type="protein sequence ID" value="CUH92860.1"/>
    <property type="molecule type" value="Genomic_DNA"/>
</dbReference>
<proteinExistence type="predicted"/>
<reference evidence="6" key="1">
    <citation type="submission" date="2015-09" db="EMBL/GenBank/DDBJ databases">
        <authorList>
            <person name="Wibberg D."/>
        </authorList>
    </citation>
    <scope>NUCLEOTIDE SEQUENCE [LARGE SCALE GENOMIC DNA]</scope>
    <source>
        <strain evidence="6">SD1D</strain>
    </source>
</reference>
<accession>A0A0K8J5W3</accession>
<dbReference type="PROSITE" id="PS50987">
    <property type="entry name" value="HTH_ARSR_2"/>
    <property type="match status" value="1"/>
</dbReference>
<evidence type="ECO:0000256" key="3">
    <source>
        <dbReference type="ARBA" id="ARBA00023163"/>
    </source>
</evidence>
<evidence type="ECO:0000259" key="4">
    <source>
        <dbReference type="PROSITE" id="PS50987"/>
    </source>
</evidence>
<keyword evidence="6" id="KW-1185">Reference proteome</keyword>
<feature type="domain" description="HTH arsR-type" evidence="4">
    <location>
        <begin position="273"/>
        <end position="367"/>
    </location>
</feature>
<organism evidence="5 6">
    <name type="scientific">Herbinix luporum</name>
    <dbReference type="NCBI Taxonomy" id="1679721"/>
    <lineage>
        <taxon>Bacteria</taxon>
        <taxon>Bacillati</taxon>
        <taxon>Bacillota</taxon>
        <taxon>Clostridia</taxon>
        <taxon>Lachnospirales</taxon>
        <taxon>Lachnospiraceae</taxon>
        <taxon>Herbinix</taxon>
    </lineage>
</organism>
<dbReference type="GO" id="GO:0003677">
    <property type="term" value="F:DNA binding"/>
    <property type="evidence" value="ECO:0007669"/>
    <property type="project" value="UniProtKB-KW"/>
</dbReference>
<dbReference type="GO" id="GO:0003700">
    <property type="term" value="F:DNA-binding transcription factor activity"/>
    <property type="evidence" value="ECO:0007669"/>
    <property type="project" value="InterPro"/>
</dbReference>
<dbReference type="PANTHER" id="PTHR43132">
    <property type="entry name" value="ARSENICAL RESISTANCE OPERON REPRESSOR ARSR-RELATED"/>
    <property type="match status" value="1"/>
</dbReference>
<keyword evidence="2" id="KW-0238">DNA-binding</keyword>
<dbReference type="Gene3D" id="1.10.10.10">
    <property type="entry name" value="Winged helix-like DNA-binding domain superfamily/Winged helix DNA-binding domain"/>
    <property type="match status" value="1"/>
</dbReference>
<dbReference type="KEGG" id="hsd:SD1D_1314"/>
<dbReference type="InterPro" id="IPR036390">
    <property type="entry name" value="WH_DNA-bd_sf"/>
</dbReference>
<dbReference type="OrthoDB" id="9798835at2"/>
<protein>
    <recommendedName>
        <fullName evidence="4">HTH arsR-type domain-containing protein</fullName>
    </recommendedName>
</protein>
<dbReference type="RefSeq" id="WP_058258194.1">
    <property type="nucleotide sequence ID" value="NZ_DUPS01000056.1"/>
</dbReference>
<name>A0A0K8J5W3_9FIRM</name>
<keyword evidence="1" id="KW-0805">Transcription regulation</keyword>